<sequence>EGRPHARLPRAALPAAGDPAGERHRRRAGRRSGRRRGRRPGDPRRRARVVPHARAGVRRGGGGGRRDADLPGAAPEL</sequence>
<evidence type="ECO:0000313" key="2">
    <source>
        <dbReference type="EMBL" id="CAA9348257.1"/>
    </source>
</evidence>
<feature type="compositionally biased region" description="Basic residues" evidence="1">
    <location>
        <begin position="23"/>
        <end position="38"/>
    </location>
</feature>
<proteinExistence type="predicted"/>
<evidence type="ECO:0000256" key="1">
    <source>
        <dbReference type="SAM" id="MobiDB-lite"/>
    </source>
</evidence>
<accession>A0A6J4M2H3</accession>
<organism evidence="2">
    <name type="scientific">uncultured Nocardioidaceae bacterium</name>
    <dbReference type="NCBI Taxonomy" id="253824"/>
    <lineage>
        <taxon>Bacteria</taxon>
        <taxon>Bacillati</taxon>
        <taxon>Actinomycetota</taxon>
        <taxon>Actinomycetes</taxon>
        <taxon>Propionibacteriales</taxon>
        <taxon>Nocardioidaceae</taxon>
        <taxon>environmental samples</taxon>
    </lineage>
</organism>
<feature type="region of interest" description="Disordered" evidence="1">
    <location>
        <begin position="1"/>
        <end position="77"/>
    </location>
</feature>
<feature type="compositionally biased region" description="Low complexity" evidence="1">
    <location>
        <begin position="9"/>
        <end position="19"/>
    </location>
</feature>
<feature type="non-terminal residue" evidence="2">
    <location>
        <position position="1"/>
    </location>
</feature>
<feature type="compositionally biased region" description="Basic residues" evidence="1">
    <location>
        <begin position="45"/>
        <end position="57"/>
    </location>
</feature>
<protein>
    <submittedName>
        <fullName evidence="2">Uncharacterized protein</fullName>
    </submittedName>
</protein>
<name>A0A6J4M2H3_9ACTN</name>
<dbReference type="AlphaFoldDB" id="A0A6J4M2H3"/>
<reference evidence="2" key="1">
    <citation type="submission" date="2020-02" db="EMBL/GenBank/DDBJ databases">
        <authorList>
            <person name="Meier V. D."/>
        </authorList>
    </citation>
    <scope>NUCLEOTIDE SEQUENCE</scope>
    <source>
        <strain evidence="2">AVDCRST_MAG24</strain>
    </source>
</reference>
<gene>
    <name evidence="2" type="ORF">AVDCRST_MAG24-1651</name>
</gene>
<feature type="non-terminal residue" evidence="2">
    <location>
        <position position="77"/>
    </location>
</feature>
<dbReference type="EMBL" id="CADCUF010000241">
    <property type="protein sequence ID" value="CAA9348257.1"/>
    <property type="molecule type" value="Genomic_DNA"/>
</dbReference>